<gene>
    <name evidence="4" type="ORF">LSH36_410g03030</name>
</gene>
<name>A0AAD9JDE4_9ANNE</name>
<feature type="compositionally biased region" description="Low complexity" evidence="2">
    <location>
        <begin position="69"/>
        <end position="81"/>
    </location>
</feature>
<evidence type="ECO:0000313" key="5">
    <source>
        <dbReference type="Proteomes" id="UP001208570"/>
    </source>
</evidence>
<evidence type="ECO:0000256" key="1">
    <source>
        <dbReference type="SAM" id="Coils"/>
    </source>
</evidence>
<dbReference type="Proteomes" id="UP001208570">
    <property type="component" value="Unassembled WGS sequence"/>
</dbReference>
<dbReference type="Pfam" id="PF10506">
    <property type="entry name" value="USHBP1_PDZ-bd"/>
    <property type="match status" value="2"/>
</dbReference>
<accession>A0AAD9JDE4</accession>
<keyword evidence="1" id="KW-0175">Coiled coil</keyword>
<feature type="compositionally biased region" description="Polar residues" evidence="2">
    <location>
        <begin position="308"/>
        <end position="335"/>
    </location>
</feature>
<feature type="region of interest" description="Disordered" evidence="2">
    <location>
        <begin position="64"/>
        <end position="108"/>
    </location>
</feature>
<keyword evidence="5" id="KW-1185">Reference proteome</keyword>
<dbReference type="InterPro" id="IPR019536">
    <property type="entry name" value="USHBP1_PDZ-bd"/>
</dbReference>
<dbReference type="PANTHER" id="PTHR23347:SF6">
    <property type="entry name" value="FI17904P1"/>
    <property type="match status" value="1"/>
</dbReference>
<sequence>MADLLTRARYLEKELSHLQQQNVDLQTQVGRQETELNKLRAQSGGLREERERLKAKVREYQARLHNLETTSPRNSTTSTPTKQHPANRSVERSGSSPNLTDNQGTPLSKMAELKKIKTWTTSDRPVLGTDITSMKLPMNAKVAEHLVQNLKESSDIQEIAQSANKHGTDVSEPRIREFEIEVERLQSKIDHLKSQNDLTCLSLGESKAHCDRLTVLIGKYESNNTAMQLALNYCDQALEAYQVLVSLLDSENSLLLSKCRAAGLGNYGFSDDLQQSEEDLATVIQNAQCTRRSAESIAKQLLMRLDRSNPSQPLGSSPNPWEDISSNSRTTSSVDTEWNKLDEQRLRELIQQLQIERASVKTTVLELESVHIDPMLQEPPGPSAESQKLDLENAVLMQELMAIKREAVSPSVTVENMKSMDVGQILQELHQVLHREKALKSRVKELINSLEYMSQNSEYRHQQSASFINDLKKANSALIEAFEKAKKKYQAKLKKQENQIQTLKTKYEDQVGSLVFTIQQLKSESTHRAASETSL</sequence>
<proteinExistence type="predicted"/>
<organism evidence="4 5">
    <name type="scientific">Paralvinella palmiformis</name>
    <dbReference type="NCBI Taxonomy" id="53620"/>
    <lineage>
        <taxon>Eukaryota</taxon>
        <taxon>Metazoa</taxon>
        <taxon>Spiralia</taxon>
        <taxon>Lophotrochozoa</taxon>
        <taxon>Annelida</taxon>
        <taxon>Polychaeta</taxon>
        <taxon>Sedentaria</taxon>
        <taxon>Canalipalpata</taxon>
        <taxon>Terebellida</taxon>
        <taxon>Terebelliformia</taxon>
        <taxon>Alvinellidae</taxon>
        <taxon>Paralvinella</taxon>
    </lineage>
</organism>
<feature type="coiled-coil region" evidence="1">
    <location>
        <begin position="468"/>
        <end position="513"/>
    </location>
</feature>
<evidence type="ECO:0000313" key="4">
    <source>
        <dbReference type="EMBL" id="KAK2150345.1"/>
    </source>
</evidence>
<evidence type="ECO:0000259" key="3">
    <source>
        <dbReference type="Pfam" id="PF10506"/>
    </source>
</evidence>
<dbReference type="EMBL" id="JAODUP010000410">
    <property type="protein sequence ID" value="KAK2150345.1"/>
    <property type="molecule type" value="Genomic_DNA"/>
</dbReference>
<feature type="domain" description="Harmonin-binding protein USHBP1 PDZ-binding" evidence="3">
    <location>
        <begin position="184"/>
        <end position="247"/>
    </location>
</feature>
<feature type="domain" description="Harmonin-binding protein USHBP1 PDZ-binding" evidence="3">
    <location>
        <begin position="439"/>
        <end position="500"/>
    </location>
</feature>
<feature type="compositionally biased region" description="Polar residues" evidence="2">
    <location>
        <begin position="82"/>
        <end position="106"/>
    </location>
</feature>
<reference evidence="4" key="1">
    <citation type="journal article" date="2023" name="Mol. Biol. Evol.">
        <title>Third-Generation Sequencing Reveals the Adaptive Role of the Epigenome in Three Deep-Sea Polychaetes.</title>
        <authorList>
            <person name="Perez M."/>
            <person name="Aroh O."/>
            <person name="Sun Y."/>
            <person name="Lan Y."/>
            <person name="Juniper S.K."/>
            <person name="Young C.R."/>
            <person name="Angers B."/>
            <person name="Qian P.Y."/>
        </authorList>
    </citation>
    <scope>NUCLEOTIDE SEQUENCE</scope>
    <source>
        <strain evidence="4">P08H-3</strain>
    </source>
</reference>
<dbReference type="PANTHER" id="PTHR23347">
    <property type="entry name" value="COLORECTAL MUTANT CANCER PROTEIN MCC PROTEIN -RELATED"/>
    <property type="match status" value="1"/>
</dbReference>
<protein>
    <recommendedName>
        <fullName evidence="3">Harmonin-binding protein USHBP1 PDZ-binding domain-containing protein</fullName>
    </recommendedName>
</protein>
<comment type="caution">
    <text evidence="4">The sequence shown here is derived from an EMBL/GenBank/DDBJ whole genome shotgun (WGS) entry which is preliminary data.</text>
</comment>
<dbReference type="AlphaFoldDB" id="A0AAD9JDE4"/>
<evidence type="ECO:0000256" key="2">
    <source>
        <dbReference type="SAM" id="MobiDB-lite"/>
    </source>
</evidence>
<feature type="region of interest" description="Disordered" evidence="2">
    <location>
        <begin position="307"/>
        <end position="335"/>
    </location>
</feature>
<dbReference type="InterPro" id="IPR040171">
    <property type="entry name" value="USBP1-like"/>
</dbReference>